<comment type="caution">
    <text evidence="12">The sequence shown here is derived from an EMBL/GenBank/DDBJ whole genome shotgun (WGS) entry which is preliminary data.</text>
</comment>
<dbReference type="InterPro" id="IPR044298">
    <property type="entry name" value="MIG/MutY"/>
</dbReference>
<evidence type="ECO:0000256" key="5">
    <source>
        <dbReference type="ARBA" id="ARBA00022763"/>
    </source>
</evidence>
<proteinExistence type="inferred from homology"/>
<keyword evidence="6" id="KW-0378">Hydrolase</keyword>
<dbReference type="GO" id="GO:0006298">
    <property type="term" value="P:mismatch repair"/>
    <property type="evidence" value="ECO:0007669"/>
    <property type="project" value="TreeGrafter"/>
</dbReference>
<keyword evidence="8" id="KW-0411">Iron-sulfur</keyword>
<feature type="domain" description="HhH-GPD" evidence="11">
    <location>
        <begin position="42"/>
        <end position="193"/>
    </location>
</feature>
<dbReference type="GO" id="GO:0034039">
    <property type="term" value="F:8-oxo-7,8-dihydroguanine DNA N-glycosylase activity"/>
    <property type="evidence" value="ECO:0007669"/>
    <property type="project" value="TreeGrafter"/>
</dbReference>
<keyword evidence="5" id="KW-0227">DNA damage</keyword>
<comment type="function">
    <text evidence="2">Adenine glycosylase active on G-A mispairs. MutY also corrects error-prone DNA synthesis past GO lesions which are due to the oxidatively damaged form of guanine: 7,8-dihydro-8-oxoguanine (8-oxo-dGTP).</text>
</comment>
<accession>A0A369KUW8</accession>
<evidence type="ECO:0000256" key="1">
    <source>
        <dbReference type="ARBA" id="ARBA00001966"/>
    </source>
</evidence>
<gene>
    <name evidence="12" type="ORF">DCC88_04160</name>
</gene>
<evidence type="ECO:0000256" key="10">
    <source>
        <dbReference type="ARBA" id="ARBA00023295"/>
    </source>
</evidence>
<evidence type="ECO:0000256" key="3">
    <source>
        <dbReference type="ARBA" id="ARBA00008343"/>
    </source>
</evidence>
<keyword evidence="10" id="KW-0326">Glycosidase</keyword>
<dbReference type="GO" id="GO:0046872">
    <property type="term" value="F:metal ion binding"/>
    <property type="evidence" value="ECO:0007669"/>
    <property type="project" value="UniProtKB-KW"/>
</dbReference>
<dbReference type="GO" id="GO:0051539">
    <property type="term" value="F:4 iron, 4 sulfur cluster binding"/>
    <property type="evidence" value="ECO:0007669"/>
    <property type="project" value="InterPro"/>
</dbReference>
<evidence type="ECO:0000256" key="9">
    <source>
        <dbReference type="ARBA" id="ARBA00023204"/>
    </source>
</evidence>
<comment type="similarity">
    <text evidence="3">Belongs to the Nth/MutY family.</text>
</comment>
<organism evidence="12 13">
    <name type="scientific">Spirobacillus cienkowskii</name>
    <dbReference type="NCBI Taxonomy" id="495820"/>
    <lineage>
        <taxon>Bacteria</taxon>
        <taxon>Pseudomonadati</taxon>
        <taxon>Bdellovibrionota</taxon>
        <taxon>Oligoflexia</taxon>
        <taxon>Silvanigrellales</taxon>
        <taxon>Spirobacillus</taxon>
    </lineage>
</organism>
<dbReference type="InterPro" id="IPR011257">
    <property type="entry name" value="DNA_glycosylase"/>
</dbReference>
<dbReference type="GO" id="GO:0006284">
    <property type="term" value="P:base-excision repair"/>
    <property type="evidence" value="ECO:0007669"/>
    <property type="project" value="InterPro"/>
</dbReference>
<comment type="cofactor">
    <cofactor evidence="1">
        <name>[4Fe-4S] cluster</name>
        <dbReference type="ChEBI" id="CHEBI:49883"/>
    </cofactor>
</comment>
<evidence type="ECO:0000256" key="2">
    <source>
        <dbReference type="ARBA" id="ARBA00002933"/>
    </source>
</evidence>
<dbReference type="GO" id="GO:0035485">
    <property type="term" value="F:adenine/guanine mispair binding"/>
    <property type="evidence" value="ECO:0007669"/>
    <property type="project" value="TreeGrafter"/>
</dbReference>
<dbReference type="Pfam" id="PF00730">
    <property type="entry name" value="HhH-GPD"/>
    <property type="match status" value="1"/>
</dbReference>
<name>A0A369KUW8_9BACT</name>
<keyword evidence="4" id="KW-0479">Metal-binding</keyword>
<dbReference type="GO" id="GO:0032357">
    <property type="term" value="F:oxidized purine DNA binding"/>
    <property type="evidence" value="ECO:0007669"/>
    <property type="project" value="TreeGrafter"/>
</dbReference>
<keyword evidence="9" id="KW-0234">DNA repair</keyword>
<dbReference type="InterPro" id="IPR003651">
    <property type="entry name" value="Endonuclease3_FeS-loop_motif"/>
</dbReference>
<dbReference type="InterPro" id="IPR023170">
    <property type="entry name" value="HhH_base_excis_C"/>
</dbReference>
<dbReference type="SMART" id="SM00478">
    <property type="entry name" value="ENDO3c"/>
    <property type="match status" value="1"/>
</dbReference>
<evidence type="ECO:0000256" key="8">
    <source>
        <dbReference type="ARBA" id="ARBA00023014"/>
    </source>
</evidence>
<evidence type="ECO:0000256" key="6">
    <source>
        <dbReference type="ARBA" id="ARBA00022801"/>
    </source>
</evidence>
<dbReference type="GO" id="GO:0000701">
    <property type="term" value="F:purine-specific mismatch base pair DNA N-glycosylase activity"/>
    <property type="evidence" value="ECO:0007669"/>
    <property type="project" value="TreeGrafter"/>
</dbReference>
<evidence type="ECO:0000313" key="12">
    <source>
        <dbReference type="EMBL" id="RDB36627.1"/>
    </source>
</evidence>
<evidence type="ECO:0000259" key="11">
    <source>
        <dbReference type="SMART" id="SM00478"/>
    </source>
</evidence>
<dbReference type="Gene3D" id="1.10.1670.10">
    <property type="entry name" value="Helix-hairpin-Helix base-excision DNA repair enzymes (C-terminal)"/>
    <property type="match status" value="1"/>
</dbReference>
<keyword evidence="7" id="KW-0408">Iron</keyword>
<keyword evidence="13" id="KW-1185">Reference proteome</keyword>
<dbReference type="Proteomes" id="UP000253934">
    <property type="component" value="Unassembled WGS sequence"/>
</dbReference>
<dbReference type="Gene3D" id="1.10.340.30">
    <property type="entry name" value="Hypothetical protein, domain 2"/>
    <property type="match status" value="1"/>
</dbReference>
<dbReference type="InterPro" id="IPR003265">
    <property type="entry name" value="HhH-GPD_domain"/>
</dbReference>
<dbReference type="SMART" id="SM00525">
    <property type="entry name" value="FES"/>
    <property type="match status" value="1"/>
</dbReference>
<dbReference type="SUPFAM" id="SSF48150">
    <property type="entry name" value="DNA-glycosylase"/>
    <property type="match status" value="1"/>
</dbReference>
<evidence type="ECO:0000256" key="7">
    <source>
        <dbReference type="ARBA" id="ARBA00023004"/>
    </source>
</evidence>
<dbReference type="CDD" id="cd00056">
    <property type="entry name" value="ENDO3c"/>
    <property type="match status" value="1"/>
</dbReference>
<evidence type="ECO:0000313" key="13">
    <source>
        <dbReference type="Proteomes" id="UP000253934"/>
    </source>
</evidence>
<reference evidence="12" key="1">
    <citation type="submission" date="2018-04" db="EMBL/GenBank/DDBJ databases">
        <title>Draft genome sequence of the Candidatus Spirobacillus cienkowskii, a pathogen of freshwater Daphnia species, reconstructed from hemolymph metagenomic reads.</title>
        <authorList>
            <person name="Bresciani L."/>
            <person name="Lemos L.N."/>
            <person name="Wale N."/>
            <person name="Lin J.Y."/>
            <person name="Fernandes G.R."/>
            <person name="Duffy M.A."/>
            <person name="Rodrigues J.M."/>
        </authorList>
    </citation>
    <scope>NUCLEOTIDE SEQUENCE [LARGE SCALE GENOMIC DNA]</scope>
    <source>
        <strain evidence="12">Binning01</strain>
    </source>
</reference>
<dbReference type="EMBL" id="QOVW01000058">
    <property type="protein sequence ID" value="RDB36627.1"/>
    <property type="molecule type" value="Genomic_DNA"/>
</dbReference>
<dbReference type="AlphaFoldDB" id="A0A369KUW8"/>
<dbReference type="PANTHER" id="PTHR42944">
    <property type="entry name" value="ADENINE DNA GLYCOSYLASE"/>
    <property type="match status" value="1"/>
</dbReference>
<sequence>MCLFLFMSQFTQNLLAWYTIHKRKFPWRENINVYHTWICEIMSQQTTISVVLPRFKKFISELPNLNLLAECSDEKLRELWAGLGYYARARNLRIGAKYIIEEHNSDFPKKRDDWLKVPGCGHYTASIISSICFNERVACVDGNVIRVVSRLLNLQSNVWNRQGQNQILSFVTHKISDNNPGDFNQAMMDLGAMVCKKSNPNCFECPVNKFCLAYKNNSVSLCPPVKPRKTTQLESVFVFVFKNTSRLEYSLVERKNGLLSNTKGFPLVCSRDGFSLQDLLLKFKKFGLAANYLENNFKHLITHHKITGHVILIEDANPKLLKDLFKELSFSQSEEWISLPNLKQNLSSSLDLKVLKILSSI</sequence>
<dbReference type="PANTHER" id="PTHR42944:SF1">
    <property type="entry name" value="ADENINE DNA GLYCOSYLASE"/>
    <property type="match status" value="1"/>
</dbReference>
<protein>
    <submittedName>
        <fullName evidence="12">A/G-specific adenine glycosylase</fullName>
    </submittedName>
</protein>
<evidence type="ECO:0000256" key="4">
    <source>
        <dbReference type="ARBA" id="ARBA00022723"/>
    </source>
</evidence>